<dbReference type="EMBL" id="AUWU02000038">
    <property type="protein sequence ID" value="KAH0569279.1"/>
    <property type="molecule type" value="Genomic_DNA"/>
</dbReference>
<dbReference type="RefSeq" id="XP_067760052.1">
    <property type="nucleotide sequence ID" value="XM_067912608.1"/>
</dbReference>
<evidence type="ECO:0008006" key="4">
    <source>
        <dbReference type="Google" id="ProtNLM"/>
    </source>
</evidence>
<name>A0A9P8LIL2_9EUKA</name>
<reference evidence="2 3" key="1">
    <citation type="journal article" date="2014" name="PLoS Genet.">
        <title>The Genome of Spironucleus salmonicida Highlights a Fish Pathogen Adapted to Fluctuating Environments.</title>
        <authorList>
            <person name="Xu F."/>
            <person name="Jerlstrom-Hultqvist J."/>
            <person name="Einarsson E."/>
            <person name="Astvaldsson A."/>
            <person name="Svard S.G."/>
            <person name="Andersson J.O."/>
        </authorList>
    </citation>
    <scope>NUCLEOTIDE SEQUENCE [LARGE SCALE GENOMIC DNA]</scope>
    <source>
        <strain evidence="2 3">ATCC 50377</strain>
    </source>
</reference>
<dbReference type="GeneID" id="94302877"/>
<feature type="transmembrane region" description="Helical" evidence="1">
    <location>
        <begin position="35"/>
        <end position="55"/>
    </location>
</feature>
<dbReference type="KEGG" id="ssao:94302877"/>
<gene>
    <name evidence="2" type="ORF">SS50377_28854</name>
</gene>
<keyword evidence="1" id="KW-1133">Transmembrane helix</keyword>
<evidence type="ECO:0000313" key="3">
    <source>
        <dbReference type="Proteomes" id="UP000018208"/>
    </source>
</evidence>
<organism evidence="2 3">
    <name type="scientific">Spironucleus salmonicida</name>
    <dbReference type="NCBI Taxonomy" id="348837"/>
    <lineage>
        <taxon>Eukaryota</taxon>
        <taxon>Metamonada</taxon>
        <taxon>Diplomonadida</taxon>
        <taxon>Hexamitidae</taxon>
        <taxon>Hexamitinae</taxon>
        <taxon>Spironucleus</taxon>
    </lineage>
</organism>
<keyword evidence="1" id="KW-0812">Transmembrane</keyword>
<keyword evidence="3" id="KW-1185">Reference proteome</keyword>
<evidence type="ECO:0000256" key="1">
    <source>
        <dbReference type="SAM" id="Phobius"/>
    </source>
</evidence>
<keyword evidence="1" id="KW-0472">Membrane</keyword>
<accession>A0A9P8LIL2</accession>
<sequence length="154" mass="18317">MNKQLTMNQVSSRQLPLPSHVNWKLLNYKASLKKIYFYQNFILLVIFYFGTKYNYFRFHKQLQQLFTVQLVWAQKLTLTKMFTLAISNLFTFVLKSKVNNFIDGNFLKQLRNLIKVCLELLLKQLLPRILLLIAKLCQQAKIFPIILAKTLKTR</sequence>
<dbReference type="AlphaFoldDB" id="A0A9P8LIL2"/>
<comment type="caution">
    <text evidence="2">The sequence shown here is derived from an EMBL/GenBank/DDBJ whole genome shotgun (WGS) entry which is preliminary data.</text>
</comment>
<proteinExistence type="predicted"/>
<evidence type="ECO:0000313" key="2">
    <source>
        <dbReference type="EMBL" id="KAH0569279.1"/>
    </source>
</evidence>
<dbReference type="Proteomes" id="UP000018208">
    <property type="component" value="Unassembled WGS sequence"/>
</dbReference>
<protein>
    <recommendedName>
        <fullName evidence="4">Transmembrane protein</fullName>
    </recommendedName>
</protein>